<gene>
    <name evidence="3" type="ORF">C4541_00195</name>
</gene>
<organism evidence="3 4">
    <name type="scientific">Candidatus Auribacter fodinae</name>
    <dbReference type="NCBI Taxonomy" id="2093366"/>
    <lineage>
        <taxon>Bacteria</taxon>
        <taxon>Pseudomonadati</taxon>
        <taxon>Candidatus Auribacterota</taxon>
        <taxon>Candidatus Auribacteria</taxon>
        <taxon>Candidatus Auribacterales</taxon>
        <taxon>Candidatus Auribacteraceae</taxon>
        <taxon>Candidatus Auribacter</taxon>
    </lineage>
</organism>
<dbReference type="EMBL" id="QZJZ01000003">
    <property type="protein sequence ID" value="RJP62282.1"/>
    <property type="molecule type" value="Genomic_DNA"/>
</dbReference>
<dbReference type="InterPro" id="IPR050190">
    <property type="entry name" value="UPF0213_domain"/>
</dbReference>
<reference evidence="3 4" key="1">
    <citation type="journal article" date="2017" name="ISME J.">
        <title>Energy and carbon metabolisms in a deep terrestrial subsurface fluid microbial community.</title>
        <authorList>
            <person name="Momper L."/>
            <person name="Jungbluth S.P."/>
            <person name="Lee M.D."/>
            <person name="Amend J.P."/>
        </authorList>
    </citation>
    <scope>NUCLEOTIDE SEQUENCE [LARGE SCALE GENOMIC DNA]</scope>
    <source>
        <strain evidence="3">SURF_26</strain>
    </source>
</reference>
<dbReference type="SMART" id="SM00465">
    <property type="entry name" value="GIYc"/>
    <property type="match status" value="1"/>
</dbReference>
<comment type="caution">
    <text evidence="3">The sequence shown here is derived from an EMBL/GenBank/DDBJ whole genome shotgun (WGS) entry which is preliminary data.</text>
</comment>
<dbReference type="InterPro" id="IPR035901">
    <property type="entry name" value="GIY-YIG_endonuc_sf"/>
</dbReference>
<name>A0A3A4R702_9BACT</name>
<proteinExistence type="inferred from homology"/>
<evidence type="ECO:0000259" key="2">
    <source>
        <dbReference type="PROSITE" id="PS50164"/>
    </source>
</evidence>
<dbReference type="SUPFAM" id="SSF82771">
    <property type="entry name" value="GIY-YIG endonuclease"/>
    <property type="match status" value="1"/>
</dbReference>
<sequence length="96" mass="11685">MSKQYYVYIMTNKYNNVLYVGVTNDLQRRVYEHREKLVAGFTRKYNVDKLVWYETHENPESAILREKQIKDRPRAKKIALVEAYNPEYIDLYKTLF</sequence>
<comment type="similarity">
    <text evidence="1">Belongs to the UPF0213 family.</text>
</comment>
<dbReference type="PROSITE" id="PS50164">
    <property type="entry name" value="GIY_YIG"/>
    <property type="match status" value="1"/>
</dbReference>
<evidence type="ECO:0000313" key="3">
    <source>
        <dbReference type="EMBL" id="RJP62282.1"/>
    </source>
</evidence>
<evidence type="ECO:0000313" key="4">
    <source>
        <dbReference type="Proteomes" id="UP000266426"/>
    </source>
</evidence>
<dbReference type="Pfam" id="PF01541">
    <property type="entry name" value="GIY-YIG"/>
    <property type="match status" value="1"/>
</dbReference>
<dbReference type="PANTHER" id="PTHR34477:SF5">
    <property type="entry name" value="BSL5627 PROTEIN"/>
    <property type="match status" value="1"/>
</dbReference>
<dbReference type="Proteomes" id="UP000266426">
    <property type="component" value="Unassembled WGS sequence"/>
</dbReference>
<evidence type="ECO:0000256" key="1">
    <source>
        <dbReference type="ARBA" id="ARBA00007435"/>
    </source>
</evidence>
<dbReference type="Gene3D" id="3.40.1440.10">
    <property type="entry name" value="GIY-YIG endonuclease"/>
    <property type="match status" value="1"/>
</dbReference>
<dbReference type="AlphaFoldDB" id="A0A3A4R702"/>
<dbReference type="InterPro" id="IPR000305">
    <property type="entry name" value="GIY-YIG_endonuc"/>
</dbReference>
<accession>A0A3A4R702</accession>
<dbReference type="PANTHER" id="PTHR34477">
    <property type="entry name" value="UPF0213 PROTEIN YHBQ"/>
    <property type="match status" value="1"/>
</dbReference>
<dbReference type="CDD" id="cd10448">
    <property type="entry name" value="GIY-YIG_unchar_3"/>
    <property type="match status" value="1"/>
</dbReference>
<protein>
    <submittedName>
        <fullName evidence="3">GIY-YIG nuclease family protein</fullName>
    </submittedName>
</protein>
<feature type="domain" description="GIY-YIG" evidence="2">
    <location>
        <begin position="3"/>
        <end position="79"/>
    </location>
</feature>